<accession>A0A285P076</accession>
<protein>
    <submittedName>
        <fullName evidence="9">Predicted arabinose efflux permease, MFS family</fullName>
    </submittedName>
</protein>
<dbReference type="Gene3D" id="1.20.1250.20">
    <property type="entry name" value="MFS general substrate transporter like domains"/>
    <property type="match status" value="1"/>
</dbReference>
<evidence type="ECO:0000256" key="2">
    <source>
        <dbReference type="ARBA" id="ARBA00022448"/>
    </source>
</evidence>
<dbReference type="InterPro" id="IPR011701">
    <property type="entry name" value="MFS"/>
</dbReference>
<dbReference type="Proteomes" id="UP000218627">
    <property type="component" value="Unassembled WGS sequence"/>
</dbReference>
<feature type="transmembrane region" description="Helical" evidence="7">
    <location>
        <begin position="47"/>
        <end position="67"/>
    </location>
</feature>
<reference evidence="10" key="1">
    <citation type="submission" date="2017-09" db="EMBL/GenBank/DDBJ databases">
        <authorList>
            <person name="Varghese N."/>
            <person name="Submissions S."/>
        </authorList>
    </citation>
    <scope>NUCLEOTIDE SEQUENCE [LARGE SCALE GENOMIC DNA]</scope>
    <source>
        <strain evidence="10">DSM 2913</strain>
    </source>
</reference>
<dbReference type="PANTHER" id="PTHR23517">
    <property type="entry name" value="RESISTANCE PROTEIN MDTM, PUTATIVE-RELATED-RELATED"/>
    <property type="match status" value="1"/>
</dbReference>
<dbReference type="PANTHER" id="PTHR23517:SF2">
    <property type="entry name" value="MULTIDRUG RESISTANCE PROTEIN MDTH"/>
    <property type="match status" value="1"/>
</dbReference>
<dbReference type="OrthoDB" id="9607at2"/>
<feature type="transmembrane region" description="Helical" evidence="7">
    <location>
        <begin position="304"/>
        <end position="326"/>
    </location>
</feature>
<sequence>MLKDFTPEEIKSVLGITFAVAVRMLGLFLLLPVLSPYLKTLEGSSPQLIGLAIGIYGLAQAFLQIPFGYLSDKYGRKPIIIFGMLTYILGSLMGGLATNIWSMIVARFIQGFGAVSSAMIALAADLTREEVRTRAFAHIGASIGMVFALSITLAPVLAGYMGVPFLFFLTAFLSTLAVFYLAFFIPEPKVHAQEREIKPSLKNFTLLITDKNQIMLNFSIGVLHAFLVAIFTVIPYELVYNYHFPKPKHWEIYLPAVFLSLMVMVPSTIAAEKKGKFKEVFLLGILSIFLGFLAYYFMRNFLGSVLLVFFFFIGFHLLEPIVPSLLTKLTHRDLRGLSLGFFNTNQFFGAFLGGLWGGFVLKHGIHYFLLLAFAMCALWYLLAYTWFNTLQSEGKLGKSGL</sequence>
<keyword evidence="10" id="KW-1185">Reference proteome</keyword>
<evidence type="ECO:0000256" key="7">
    <source>
        <dbReference type="SAM" id="Phobius"/>
    </source>
</evidence>
<feature type="transmembrane region" description="Helical" evidence="7">
    <location>
        <begin position="164"/>
        <end position="185"/>
    </location>
</feature>
<evidence type="ECO:0000256" key="6">
    <source>
        <dbReference type="ARBA" id="ARBA00023136"/>
    </source>
</evidence>
<dbReference type="PROSITE" id="PS50850">
    <property type="entry name" value="MFS"/>
    <property type="match status" value="1"/>
</dbReference>
<dbReference type="SUPFAM" id="SSF103473">
    <property type="entry name" value="MFS general substrate transporter"/>
    <property type="match status" value="1"/>
</dbReference>
<keyword evidence="2" id="KW-0813">Transport</keyword>
<feature type="transmembrane region" description="Helical" evidence="7">
    <location>
        <begin position="136"/>
        <end position="158"/>
    </location>
</feature>
<gene>
    <name evidence="9" type="ORF">SAMN06265353_1296</name>
</gene>
<evidence type="ECO:0000313" key="9">
    <source>
        <dbReference type="EMBL" id="SNZ15130.1"/>
    </source>
</evidence>
<evidence type="ECO:0000256" key="4">
    <source>
        <dbReference type="ARBA" id="ARBA00022692"/>
    </source>
</evidence>
<feature type="transmembrane region" description="Helical" evidence="7">
    <location>
        <begin position="79"/>
        <end position="98"/>
    </location>
</feature>
<dbReference type="AlphaFoldDB" id="A0A285P076"/>
<comment type="subcellular location">
    <subcellularLocation>
        <location evidence="1">Cell membrane</location>
        <topology evidence="1">Multi-pass membrane protein</topology>
    </subcellularLocation>
</comment>
<dbReference type="GO" id="GO:0022857">
    <property type="term" value="F:transmembrane transporter activity"/>
    <property type="evidence" value="ECO:0007669"/>
    <property type="project" value="InterPro"/>
</dbReference>
<feature type="transmembrane region" description="Helical" evidence="7">
    <location>
        <begin position="214"/>
        <end position="236"/>
    </location>
</feature>
<name>A0A285P076_9AQUI</name>
<keyword evidence="5 7" id="KW-1133">Transmembrane helix</keyword>
<feature type="domain" description="Major facilitator superfamily (MFS) profile" evidence="8">
    <location>
        <begin position="12"/>
        <end position="391"/>
    </location>
</feature>
<feature type="transmembrane region" description="Helical" evidence="7">
    <location>
        <begin position="280"/>
        <end position="298"/>
    </location>
</feature>
<feature type="transmembrane region" description="Helical" evidence="7">
    <location>
        <begin position="252"/>
        <end position="271"/>
    </location>
</feature>
<dbReference type="Pfam" id="PF07690">
    <property type="entry name" value="MFS_1"/>
    <property type="match status" value="1"/>
</dbReference>
<organism evidence="9 10">
    <name type="scientific">Hydrogenobacter hydrogenophilus</name>
    <dbReference type="NCBI Taxonomy" id="35835"/>
    <lineage>
        <taxon>Bacteria</taxon>
        <taxon>Pseudomonadati</taxon>
        <taxon>Aquificota</taxon>
        <taxon>Aquificia</taxon>
        <taxon>Aquificales</taxon>
        <taxon>Aquificaceae</taxon>
        <taxon>Hydrogenobacter</taxon>
    </lineage>
</organism>
<dbReference type="EMBL" id="OBEN01000007">
    <property type="protein sequence ID" value="SNZ15130.1"/>
    <property type="molecule type" value="Genomic_DNA"/>
</dbReference>
<feature type="transmembrane region" description="Helical" evidence="7">
    <location>
        <begin position="365"/>
        <end position="387"/>
    </location>
</feature>
<keyword evidence="3" id="KW-1003">Cell membrane</keyword>
<evidence type="ECO:0000256" key="3">
    <source>
        <dbReference type="ARBA" id="ARBA00022475"/>
    </source>
</evidence>
<feature type="transmembrane region" description="Helical" evidence="7">
    <location>
        <begin position="104"/>
        <end position="124"/>
    </location>
</feature>
<feature type="transmembrane region" description="Helical" evidence="7">
    <location>
        <begin position="12"/>
        <end position="35"/>
    </location>
</feature>
<dbReference type="RefSeq" id="WP_096602567.1">
    <property type="nucleotide sequence ID" value="NZ_OBEN01000007.1"/>
</dbReference>
<feature type="transmembrane region" description="Helical" evidence="7">
    <location>
        <begin position="338"/>
        <end position="359"/>
    </location>
</feature>
<keyword evidence="6 7" id="KW-0472">Membrane</keyword>
<evidence type="ECO:0000256" key="1">
    <source>
        <dbReference type="ARBA" id="ARBA00004651"/>
    </source>
</evidence>
<evidence type="ECO:0000256" key="5">
    <source>
        <dbReference type="ARBA" id="ARBA00022989"/>
    </source>
</evidence>
<proteinExistence type="predicted"/>
<evidence type="ECO:0000313" key="10">
    <source>
        <dbReference type="Proteomes" id="UP000218627"/>
    </source>
</evidence>
<dbReference type="InterPro" id="IPR020846">
    <property type="entry name" value="MFS_dom"/>
</dbReference>
<dbReference type="InterPro" id="IPR036259">
    <property type="entry name" value="MFS_trans_sf"/>
</dbReference>
<dbReference type="CDD" id="cd17472">
    <property type="entry name" value="MFS_YajR_like"/>
    <property type="match status" value="1"/>
</dbReference>
<dbReference type="InterPro" id="IPR050171">
    <property type="entry name" value="MFS_Transporters"/>
</dbReference>
<evidence type="ECO:0000259" key="8">
    <source>
        <dbReference type="PROSITE" id="PS50850"/>
    </source>
</evidence>
<dbReference type="GO" id="GO:0005886">
    <property type="term" value="C:plasma membrane"/>
    <property type="evidence" value="ECO:0007669"/>
    <property type="project" value="UniProtKB-SubCell"/>
</dbReference>
<keyword evidence="4 7" id="KW-0812">Transmembrane</keyword>